<accession>X1UF06</accession>
<reference evidence="1" key="1">
    <citation type="journal article" date="2014" name="Front. Microbiol.">
        <title>High frequency of phylogenetically diverse reductive dehalogenase-homologous genes in deep subseafloor sedimentary metagenomes.</title>
        <authorList>
            <person name="Kawai M."/>
            <person name="Futagami T."/>
            <person name="Toyoda A."/>
            <person name="Takaki Y."/>
            <person name="Nishi S."/>
            <person name="Hori S."/>
            <person name="Arai W."/>
            <person name="Tsubouchi T."/>
            <person name="Morono Y."/>
            <person name="Uchiyama I."/>
            <person name="Ito T."/>
            <person name="Fujiyama A."/>
            <person name="Inagaki F."/>
            <person name="Takami H."/>
        </authorList>
    </citation>
    <scope>NUCLEOTIDE SEQUENCE</scope>
    <source>
        <strain evidence="1">Expedition CK06-06</strain>
    </source>
</reference>
<evidence type="ECO:0000313" key="1">
    <source>
        <dbReference type="EMBL" id="GAJ16114.1"/>
    </source>
</evidence>
<dbReference type="EMBL" id="BARW01026279">
    <property type="protein sequence ID" value="GAJ16114.1"/>
    <property type="molecule type" value="Genomic_DNA"/>
</dbReference>
<sequence length="110" mass="12525">MTEVEKQIRKPIMFKSGSTHMLKPSMSLAPWESRDKAKVRIKIFLEAVKERHKIADAEVTLTHDPTETVIECKMPQAKTPKNYKVFLDFPSMVIGSKVLETTSGVRIIPQ</sequence>
<organism evidence="1">
    <name type="scientific">marine sediment metagenome</name>
    <dbReference type="NCBI Taxonomy" id="412755"/>
    <lineage>
        <taxon>unclassified sequences</taxon>
        <taxon>metagenomes</taxon>
        <taxon>ecological metagenomes</taxon>
    </lineage>
</organism>
<proteinExistence type="predicted"/>
<gene>
    <name evidence="1" type="ORF">S12H4_42889</name>
</gene>
<name>X1UF06_9ZZZZ</name>
<protein>
    <submittedName>
        <fullName evidence="1">Uncharacterized protein</fullName>
    </submittedName>
</protein>
<dbReference type="AlphaFoldDB" id="X1UF06"/>
<comment type="caution">
    <text evidence="1">The sequence shown here is derived from an EMBL/GenBank/DDBJ whole genome shotgun (WGS) entry which is preliminary data.</text>
</comment>